<organism evidence="1 2">
    <name type="scientific">Candidatus Magnetoglobus multicellularis str. Araruama</name>
    <dbReference type="NCBI Taxonomy" id="890399"/>
    <lineage>
        <taxon>Bacteria</taxon>
        <taxon>Pseudomonadati</taxon>
        <taxon>Thermodesulfobacteriota</taxon>
        <taxon>Desulfobacteria</taxon>
        <taxon>Desulfobacterales</taxon>
        <taxon>Desulfobacteraceae</taxon>
        <taxon>Candidatus Magnetoglobus</taxon>
    </lineage>
</organism>
<sequence>MNNPPANIRQKAMDYFAQKLPGPDEQTYISCFLSTLKMVNASILSKIEMQPIEWIPYSFLHNQYYKEVELSTLLLKATQWSINPFVYSEAAMLNTMVWQKADLNQYFTQIFTPDRLFFQYLAITHGFLSEIRLFSLFPPNAPLDNKFISALYAIEVENGRQIQIQIRLLKDMEVPLSENEKEDIVNNQRLIVADLFDRLLTLVCRNKIN</sequence>
<proteinExistence type="predicted"/>
<dbReference type="Proteomes" id="UP000189670">
    <property type="component" value="Unassembled WGS sequence"/>
</dbReference>
<reference evidence="2" key="1">
    <citation type="submission" date="2012-11" db="EMBL/GenBank/DDBJ databases">
        <authorList>
            <person name="Lucero-Rivera Y.E."/>
            <person name="Tovar-Ramirez D."/>
        </authorList>
    </citation>
    <scope>NUCLEOTIDE SEQUENCE [LARGE SCALE GENOMIC DNA]</scope>
    <source>
        <strain evidence="2">Araruama</strain>
    </source>
</reference>
<dbReference type="AlphaFoldDB" id="A0A1V1PFD0"/>
<dbReference type="EMBL" id="ATBP01000048">
    <property type="protein sequence ID" value="ETR73622.1"/>
    <property type="molecule type" value="Genomic_DNA"/>
</dbReference>
<name>A0A1V1PFD0_9BACT</name>
<evidence type="ECO:0000313" key="2">
    <source>
        <dbReference type="Proteomes" id="UP000189670"/>
    </source>
</evidence>
<accession>A0A1V1PFD0</accession>
<protein>
    <submittedName>
        <fullName evidence="1">Uncharacterized protein</fullName>
    </submittedName>
</protein>
<evidence type="ECO:0000313" key="1">
    <source>
        <dbReference type="EMBL" id="ETR73622.1"/>
    </source>
</evidence>
<comment type="caution">
    <text evidence="1">The sequence shown here is derived from an EMBL/GenBank/DDBJ whole genome shotgun (WGS) entry which is preliminary data.</text>
</comment>
<gene>
    <name evidence="1" type="ORF">OMM_00821</name>
</gene>